<dbReference type="Proteomes" id="UP000183832">
    <property type="component" value="Unassembled WGS sequence"/>
</dbReference>
<proteinExistence type="predicted"/>
<evidence type="ECO:0000313" key="1">
    <source>
        <dbReference type="EMBL" id="CRK97347.1"/>
    </source>
</evidence>
<keyword evidence="2" id="KW-1185">Reference proteome</keyword>
<reference evidence="1 2" key="1">
    <citation type="submission" date="2015-04" db="EMBL/GenBank/DDBJ databases">
        <authorList>
            <person name="Syromyatnikov M.Y."/>
            <person name="Popov V.N."/>
        </authorList>
    </citation>
    <scope>NUCLEOTIDE SEQUENCE [LARGE SCALE GENOMIC DNA]</scope>
</reference>
<organism evidence="1 2">
    <name type="scientific">Clunio marinus</name>
    <dbReference type="NCBI Taxonomy" id="568069"/>
    <lineage>
        <taxon>Eukaryota</taxon>
        <taxon>Metazoa</taxon>
        <taxon>Ecdysozoa</taxon>
        <taxon>Arthropoda</taxon>
        <taxon>Hexapoda</taxon>
        <taxon>Insecta</taxon>
        <taxon>Pterygota</taxon>
        <taxon>Neoptera</taxon>
        <taxon>Endopterygota</taxon>
        <taxon>Diptera</taxon>
        <taxon>Nematocera</taxon>
        <taxon>Chironomoidea</taxon>
        <taxon>Chironomidae</taxon>
        <taxon>Clunio</taxon>
    </lineage>
</organism>
<evidence type="ECO:0000313" key="2">
    <source>
        <dbReference type="Proteomes" id="UP000183832"/>
    </source>
</evidence>
<dbReference type="EMBL" id="CVRI01000047">
    <property type="protein sequence ID" value="CRK97347.1"/>
    <property type="molecule type" value="Genomic_DNA"/>
</dbReference>
<sequence length="89" mass="10343">MLTLSIEATSNIYKKSRESKAIRIKVLPTPTQFKLKIYCTARQSALFMTLMTHFLLHKTTLDEGEKLNKSFLRLEGGDYDCARKQWNET</sequence>
<dbReference type="AlphaFoldDB" id="A0A1J1IAV9"/>
<protein>
    <submittedName>
        <fullName evidence="1">CLUMA_CG010738, isoform A</fullName>
    </submittedName>
</protein>
<accession>A0A1J1IAV9</accession>
<name>A0A1J1IAV9_9DIPT</name>
<gene>
    <name evidence="1" type="ORF">CLUMA_CG010738</name>
</gene>